<gene>
    <name evidence="2" type="ORF">AVDCRST_MAG87-994</name>
</gene>
<feature type="non-terminal residue" evidence="2">
    <location>
        <position position="128"/>
    </location>
</feature>
<protein>
    <submittedName>
        <fullName evidence="2">Uncharacterized protein</fullName>
    </submittedName>
</protein>
<feature type="region of interest" description="Disordered" evidence="1">
    <location>
        <begin position="1"/>
        <end position="55"/>
    </location>
</feature>
<proteinExistence type="predicted"/>
<dbReference type="AlphaFoldDB" id="A0A6J4UK51"/>
<feature type="non-terminal residue" evidence="2">
    <location>
        <position position="1"/>
    </location>
</feature>
<organism evidence="2">
    <name type="scientific">uncultured Thermomicrobiales bacterium</name>
    <dbReference type="NCBI Taxonomy" id="1645740"/>
    <lineage>
        <taxon>Bacteria</taxon>
        <taxon>Pseudomonadati</taxon>
        <taxon>Thermomicrobiota</taxon>
        <taxon>Thermomicrobia</taxon>
        <taxon>Thermomicrobiales</taxon>
        <taxon>environmental samples</taxon>
    </lineage>
</organism>
<dbReference type="EMBL" id="CADCWJ010000234">
    <property type="protein sequence ID" value="CAA9552789.1"/>
    <property type="molecule type" value="Genomic_DNA"/>
</dbReference>
<evidence type="ECO:0000313" key="2">
    <source>
        <dbReference type="EMBL" id="CAA9552789.1"/>
    </source>
</evidence>
<evidence type="ECO:0000256" key="1">
    <source>
        <dbReference type="SAM" id="MobiDB-lite"/>
    </source>
</evidence>
<sequence length="128" mass="14543">DDQHGEHLHVVREPIRRSRCRGEIPDRPGARDASTVPSLPGGEPGQPEHRSARPLRACRFALATRRTFDQRALRRRRPIPRSPPGRGHAAALLHRLCRLRERHDRAIRAQGRSPRVLPGLLQRPQGNL</sequence>
<accession>A0A6J4UK51</accession>
<feature type="compositionally biased region" description="Basic and acidic residues" evidence="1">
    <location>
        <begin position="1"/>
        <end position="30"/>
    </location>
</feature>
<reference evidence="2" key="1">
    <citation type="submission" date="2020-02" db="EMBL/GenBank/DDBJ databases">
        <authorList>
            <person name="Meier V. D."/>
        </authorList>
    </citation>
    <scope>NUCLEOTIDE SEQUENCE</scope>
    <source>
        <strain evidence="2">AVDCRST_MAG87</strain>
    </source>
</reference>
<name>A0A6J4UK51_9BACT</name>